<gene>
    <name evidence="1" type="ORF">S06H3_62687</name>
</gene>
<sequence length="121" mass="13606">MAFSLETSLKYRLTSKNPSIGVRYDLKKCIGTCQGSKYPILPSDINDPINVAVKRVLNSRDDIAHANIALSRPESIIYFEGDEHEITGDSSSIQFIEEFKNLARQTILDTKKVIDYLVVNV</sequence>
<name>X1P254_9ZZZZ</name>
<dbReference type="AlphaFoldDB" id="X1P254"/>
<organism evidence="1">
    <name type="scientific">marine sediment metagenome</name>
    <dbReference type="NCBI Taxonomy" id="412755"/>
    <lineage>
        <taxon>unclassified sequences</taxon>
        <taxon>metagenomes</taxon>
        <taxon>ecological metagenomes</taxon>
    </lineage>
</organism>
<comment type="caution">
    <text evidence="1">The sequence shown here is derived from an EMBL/GenBank/DDBJ whole genome shotgun (WGS) entry which is preliminary data.</text>
</comment>
<dbReference type="EMBL" id="BARV01041400">
    <property type="protein sequence ID" value="GAI50407.1"/>
    <property type="molecule type" value="Genomic_DNA"/>
</dbReference>
<proteinExistence type="predicted"/>
<reference evidence="1" key="1">
    <citation type="journal article" date="2014" name="Front. Microbiol.">
        <title>High frequency of phylogenetically diverse reductive dehalogenase-homologous genes in deep subseafloor sedimentary metagenomes.</title>
        <authorList>
            <person name="Kawai M."/>
            <person name="Futagami T."/>
            <person name="Toyoda A."/>
            <person name="Takaki Y."/>
            <person name="Nishi S."/>
            <person name="Hori S."/>
            <person name="Arai W."/>
            <person name="Tsubouchi T."/>
            <person name="Morono Y."/>
            <person name="Uchiyama I."/>
            <person name="Ito T."/>
            <person name="Fujiyama A."/>
            <person name="Inagaki F."/>
            <person name="Takami H."/>
        </authorList>
    </citation>
    <scope>NUCLEOTIDE SEQUENCE</scope>
    <source>
        <strain evidence="1">Expedition CK06-06</strain>
    </source>
</reference>
<protein>
    <submittedName>
        <fullName evidence="1">Uncharacterized protein</fullName>
    </submittedName>
</protein>
<accession>X1P254</accession>
<evidence type="ECO:0000313" key="1">
    <source>
        <dbReference type="EMBL" id="GAI50407.1"/>
    </source>
</evidence>